<evidence type="ECO:0000313" key="3">
    <source>
        <dbReference type="Proteomes" id="UP001370758"/>
    </source>
</evidence>
<proteinExistence type="predicted"/>
<name>A0AAV9VSL6_9PEZI</name>
<reference evidence="2 3" key="1">
    <citation type="submission" date="2023-08" db="EMBL/GenBank/DDBJ databases">
        <authorList>
            <person name="Palmer J.M."/>
        </authorList>
    </citation>
    <scope>NUCLEOTIDE SEQUENCE [LARGE SCALE GENOMIC DNA]</scope>
    <source>
        <strain evidence="2 3">TWF481</strain>
    </source>
</reference>
<dbReference type="AlphaFoldDB" id="A0AAV9VSL6"/>
<evidence type="ECO:0000256" key="1">
    <source>
        <dbReference type="SAM" id="MobiDB-lite"/>
    </source>
</evidence>
<organism evidence="2 3">
    <name type="scientific">Arthrobotrys musiformis</name>
    <dbReference type="NCBI Taxonomy" id="47236"/>
    <lineage>
        <taxon>Eukaryota</taxon>
        <taxon>Fungi</taxon>
        <taxon>Dikarya</taxon>
        <taxon>Ascomycota</taxon>
        <taxon>Pezizomycotina</taxon>
        <taxon>Orbiliomycetes</taxon>
        <taxon>Orbiliales</taxon>
        <taxon>Orbiliaceae</taxon>
        <taxon>Arthrobotrys</taxon>
    </lineage>
</organism>
<keyword evidence="3" id="KW-1185">Reference proteome</keyword>
<dbReference type="EMBL" id="JAVHJL010000012">
    <property type="protein sequence ID" value="KAK6495536.1"/>
    <property type="molecule type" value="Genomic_DNA"/>
</dbReference>
<sequence length="64" mass="7531">MMKSTEEDKWLFFWIVHQIRDKWRRRRSTAGADSGKGVAGQDAAKRNERRSFGIRDLLNPIDQP</sequence>
<accession>A0AAV9VSL6</accession>
<evidence type="ECO:0000313" key="2">
    <source>
        <dbReference type="EMBL" id="KAK6495536.1"/>
    </source>
</evidence>
<comment type="caution">
    <text evidence="2">The sequence shown here is derived from an EMBL/GenBank/DDBJ whole genome shotgun (WGS) entry which is preliminary data.</text>
</comment>
<protein>
    <submittedName>
        <fullName evidence="2">Uncharacterized protein</fullName>
    </submittedName>
</protein>
<feature type="compositionally biased region" description="Basic and acidic residues" evidence="1">
    <location>
        <begin position="43"/>
        <end position="53"/>
    </location>
</feature>
<feature type="region of interest" description="Disordered" evidence="1">
    <location>
        <begin position="25"/>
        <end position="64"/>
    </location>
</feature>
<gene>
    <name evidence="2" type="ORF">TWF481_002585</name>
</gene>
<dbReference type="Proteomes" id="UP001370758">
    <property type="component" value="Unassembled WGS sequence"/>
</dbReference>